<organism evidence="2 3">
    <name type="scientific">Desulforapulum autotrophicum (strain ATCC 43914 / DSM 3382 / VKM B-1955 / HRM2)</name>
    <name type="common">Desulfobacterium autotrophicum</name>
    <dbReference type="NCBI Taxonomy" id="177437"/>
    <lineage>
        <taxon>Bacteria</taxon>
        <taxon>Pseudomonadati</taxon>
        <taxon>Thermodesulfobacteriota</taxon>
        <taxon>Desulfobacteria</taxon>
        <taxon>Desulfobacterales</taxon>
        <taxon>Desulfobacteraceae</taxon>
        <taxon>Desulforapulum</taxon>
    </lineage>
</organism>
<name>C0QBH3_DESAH</name>
<evidence type="ECO:0000313" key="3">
    <source>
        <dbReference type="Proteomes" id="UP000000442"/>
    </source>
</evidence>
<gene>
    <name evidence="2" type="ordered locus">HRM2_39170</name>
</gene>
<accession>C0QBH3</accession>
<keyword evidence="3" id="KW-1185">Reference proteome</keyword>
<dbReference type="Proteomes" id="UP000000442">
    <property type="component" value="Chromosome"/>
</dbReference>
<feature type="transmembrane region" description="Helical" evidence="1">
    <location>
        <begin position="52"/>
        <end position="71"/>
    </location>
</feature>
<dbReference type="OrthoDB" id="5459330at2"/>
<sequence>MNWPPKFRVEVIFEWALTVVSPNYNTYSTAKLFFEAKTDHKTPWKRQRGQRFYALIGGIISISHGPMYAWYGMLQDMRSRGLKEFVISPPFTSVPESALKVVRRIE</sequence>
<protein>
    <submittedName>
        <fullName evidence="2">Uncharacterized protein</fullName>
    </submittedName>
</protein>
<dbReference type="AlphaFoldDB" id="C0QBH3"/>
<keyword evidence="1" id="KW-0472">Membrane</keyword>
<evidence type="ECO:0000313" key="2">
    <source>
        <dbReference type="EMBL" id="ACN16975.1"/>
    </source>
</evidence>
<dbReference type="STRING" id="177437.HRM2_39170"/>
<dbReference type="HOGENOM" id="CLU_2218812_0_0_7"/>
<keyword evidence="1" id="KW-0812">Transmembrane</keyword>
<evidence type="ECO:0000256" key="1">
    <source>
        <dbReference type="SAM" id="Phobius"/>
    </source>
</evidence>
<reference evidence="2 3" key="1">
    <citation type="journal article" date="2009" name="Environ. Microbiol.">
        <title>Genome sequence of Desulfobacterium autotrophicum HRM2, a marine sulfate reducer oxidizing organic carbon completely to carbon dioxide.</title>
        <authorList>
            <person name="Strittmatter A.W."/>
            <person name="Liesegang H."/>
            <person name="Rabus R."/>
            <person name="Decker I."/>
            <person name="Amann J."/>
            <person name="Andres S."/>
            <person name="Henne A."/>
            <person name="Fricke W.F."/>
            <person name="Martinez-Arias R."/>
            <person name="Bartels D."/>
            <person name="Goesmann A."/>
            <person name="Krause L."/>
            <person name="Puehler A."/>
            <person name="Klenk H.P."/>
            <person name="Richter M."/>
            <person name="Schuler M."/>
            <person name="Gloeckner F.O."/>
            <person name="Meyerdierks A."/>
            <person name="Gottschalk G."/>
            <person name="Amann R."/>
        </authorList>
    </citation>
    <scope>NUCLEOTIDE SEQUENCE [LARGE SCALE GENOMIC DNA]</scope>
    <source>
        <strain evidence="3">ATCC 43914 / DSM 3382 / HRM2</strain>
    </source>
</reference>
<keyword evidence="1" id="KW-1133">Transmembrane helix</keyword>
<dbReference type="EMBL" id="CP001087">
    <property type="protein sequence ID" value="ACN16975.1"/>
    <property type="molecule type" value="Genomic_DNA"/>
</dbReference>
<proteinExistence type="predicted"/>
<dbReference type="RefSeq" id="WP_015905718.1">
    <property type="nucleotide sequence ID" value="NC_012108.1"/>
</dbReference>
<dbReference type="KEGG" id="dat:HRM2_39170"/>